<dbReference type="InterPro" id="IPR003148">
    <property type="entry name" value="RCK_N"/>
</dbReference>
<evidence type="ECO:0000313" key="10">
    <source>
        <dbReference type="Proteomes" id="UP000713479"/>
    </source>
</evidence>
<comment type="subcellular location">
    <subcellularLocation>
        <location evidence="1">Membrane</location>
        <topology evidence="1">Multi-pass membrane protein</topology>
    </subcellularLocation>
</comment>
<dbReference type="SUPFAM" id="SSF51735">
    <property type="entry name" value="NAD(P)-binding Rossmann-fold domains"/>
    <property type="match status" value="1"/>
</dbReference>
<dbReference type="Gene3D" id="1.20.1530.20">
    <property type="match status" value="1"/>
</dbReference>
<dbReference type="GO" id="GO:1902600">
    <property type="term" value="P:proton transmembrane transport"/>
    <property type="evidence" value="ECO:0007669"/>
    <property type="project" value="InterPro"/>
</dbReference>
<evidence type="ECO:0000256" key="1">
    <source>
        <dbReference type="ARBA" id="ARBA00004141"/>
    </source>
</evidence>
<keyword evidence="5 7" id="KW-1133">Transmembrane helix</keyword>
<dbReference type="GO" id="GO:0016020">
    <property type="term" value="C:membrane"/>
    <property type="evidence" value="ECO:0007669"/>
    <property type="project" value="UniProtKB-SubCell"/>
</dbReference>
<feature type="transmembrane region" description="Helical" evidence="7">
    <location>
        <begin position="111"/>
        <end position="131"/>
    </location>
</feature>
<name>A0A8T3VRE4_9EURY</name>
<evidence type="ECO:0000256" key="7">
    <source>
        <dbReference type="SAM" id="Phobius"/>
    </source>
</evidence>
<dbReference type="Gene3D" id="3.40.50.720">
    <property type="entry name" value="NAD(P)-binding Rossmann-like Domain"/>
    <property type="match status" value="1"/>
</dbReference>
<feature type="transmembrane region" description="Helical" evidence="7">
    <location>
        <begin position="291"/>
        <end position="312"/>
    </location>
</feature>
<keyword evidence="4 7" id="KW-0812">Transmembrane</keyword>
<feature type="transmembrane region" description="Helical" evidence="7">
    <location>
        <begin position="178"/>
        <end position="201"/>
    </location>
</feature>
<dbReference type="InterPro" id="IPR006153">
    <property type="entry name" value="Cation/H_exchanger_TM"/>
</dbReference>
<feature type="transmembrane region" description="Helical" evidence="7">
    <location>
        <begin position="349"/>
        <end position="368"/>
    </location>
</feature>
<feature type="transmembrane region" description="Helical" evidence="7">
    <location>
        <begin position="82"/>
        <end position="105"/>
    </location>
</feature>
<organism evidence="9 10">
    <name type="scientific">Methanobrevibacter millerae</name>
    <dbReference type="NCBI Taxonomy" id="230361"/>
    <lineage>
        <taxon>Archaea</taxon>
        <taxon>Methanobacteriati</taxon>
        <taxon>Methanobacteriota</taxon>
        <taxon>Methanomada group</taxon>
        <taxon>Methanobacteria</taxon>
        <taxon>Methanobacteriales</taxon>
        <taxon>Methanobacteriaceae</taxon>
        <taxon>Methanobrevibacter</taxon>
    </lineage>
</organism>
<dbReference type="PANTHER" id="PTHR42751">
    <property type="entry name" value="SODIUM/HYDROGEN EXCHANGER FAMILY/TRKA DOMAIN PROTEIN"/>
    <property type="match status" value="1"/>
</dbReference>
<dbReference type="AlphaFoldDB" id="A0A8T3VRE4"/>
<comment type="caution">
    <text evidence="9">The sequence shown here is derived from an EMBL/GenBank/DDBJ whole genome shotgun (WGS) entry which is preliminary data.</text>
</comment>
<dbReference type="PANTHER" id="PTHR42751:SF3">
    <property type="entry name" value="SODIUM_GLUTAMATE SYMPORTER"/>
    <property type="match status" value="1"/>
</dbReference>
<evidence type="ECO:0000259" key="8">
    <source>
        <dbReference type="PROSITE" id="PS51201"/>
    </source>
</evidence>
<feature type="transmembrane region" description="Helical" evidence="7">
    <location>
        <begin position="143"/>
        <end position="166"/>
    </location>
</feature>
<protein>
    <recommendedName>
        <fullName evidence="8">RCK N-terminal domain-containing protein</fullName>
    </recommendedName>
</protein>
<sequence length="650" mass="72342">MDIYLLQNMAAILITAVIVLLIFNKLKLPTMIGLFITGIVLGHAINDTSMISTLSELGVVFLLFIIGLEFSIEKFSAIKRYALIGGILQVTLTTALVTLLGLALGLPLKSAIFLGFLVAFSSTAIVMKIMQQKHLNHSVQGRVTLGILIFQDIAVIVVILITPLLGGQSIELHTFPELIIKIIGVVILIIIGSKWFIPLALKDAAKTKNRDLFMLLTLFICMGTTFATSLIGIGPELGAFLAGLLISKTEYSHQTLGYVQPFQDVFMSLFFISIGLMVNLHLFLYNIGIILVLTAIILFIKFTATLLTGKVLKLPNRISISIAILLSQIGEFSFVLAREGMSYGLMTKEFFSIFLGVSILTMSVSPFLQKLTPQITRLLGRISYFQEDEELKTLPEELSEAQPITDHVILVGMGRVGKQMTKACNQFHVPILAVDMNPIVVEQQQNLGVPIIYGNASNENVLKQLRVTSAQCIVISASTYEGALKTIDAARRLNPDIHIIVRTKYLKNIEEVIEAGADEVIPKEFETSILMFTRIMDYYNKDMDEIAEAVNDLRSDNYDAFRSVSSEDVSAYLSNSFTEVELDSIRVYNDAHISDFPFEKNNLTITSVIRDNSTIIHIDDNFQFLEDDIILFTGLRYDINNFFDDISFKN</sequence>
<evidence type="ECO:0000256" key="5">
    <source>
        <dbReference type="ARBA" id="ARBA00022989"/>
    </source>
</evidence>
<dbReference type="EMBL" id="SUTF01000006">
    <property type="protein sequence ID" value="MBE6510626.1"/>
    <property type="molecule type" value="Genomic_DNA"/>
</dbReference>
<feature type="transmembrane region" description="Helical" evidence="7">
    <location>
        <begin position="28"/>
        <end position="45"/>
    </location>
</feature>
<reference evidence="9" key="1">
    <citation type="submission" date="2019-04" db="EMBL/GenBank/DDBJ databases">
        <title>Evolution of Biomass-Degrading Anaerobic Consortia Revealed by Metagenomics.</title>
        <authorList>
            <person name="Peng X."/>
        </authorList>
    </citation>
    <scope>NUCLEOTIDE SEQUENCE</scope>
    <source>
        <strain evidence="9">SIG13</strain>
    </source>
</reference>
<dbReference type="SUPFAM" id="SSF116726">
    <property type="entry name" value="TrkA C-terminal domain-like"/>
    <property type="match status" value="1"/>
</dbReference>
<evidence type="ECO:0000313" key="9">
    <source>
        <dbReference type="EMBL" id="MBE6510626.1"/>
    </source>
</evidence>
<evidence type="ECO:0000256" key="3">
    <source>
        <dbReference type="ARBA" id="ARBA00022448"/>
    </source>
</evidence>
<feature type="transmembrane region" description="Helical" evidence="7">
    <location>
        <begin position="213"/>
        <end position="246"/>
    </location>
</feature>
<gene>
    <name evidence="9" type="ORF">E7Z74_05100</name>
</gene>
<dbReference type="Proteomes" id="UP000713479">
    <property type="component" value="Unassembled WGS sequence"/>
</dbReference>
<feature type="transmembrane region" description="Helical" evidence="7">
    <location>
        <begin position="266"/>
        <end position="284"/>
    </location>
</feature>
<feature type="domain" description="RCK N-terminal" evidence="8">
    <location>
        <begin position="405"/>
        <end position="522"/>
    </location>
</feature>
<accession>A0A8T3VRE4</accession>
<dbReference type="PROSITE" id="PS51201">
    <property type="entry name" value="RCK_N"/>
    <property type="match status" value="1"/>
</dbReference>
<feature type="transmembrane region" description="Helical" evidence="7">
    <location>
        <begin position="318"/>
        <end position="337"/>
    </location>
</feature>
<evidence type="ECO:0000256" key="6">
    <source>
        <dbReference type="ARBA" id="ARBA00023136"/>
    </source>
</evidence>
<evidence type="ECO:0000256" key="2">
    <source>
        <dbReference type="ARBA" id="ARBA00005551"/>
    </source>
</evidence>
<comment type="similarity">
    <text evidence="2">Belongs to the monovalent cation:proton antiporter 2 (CPA2) transporter (TC 2.A.37) family.</text>
</comment>
<proteinExistence type="inferred from homology"/>
<dbReference type="InterPro" id="IPR038770">
    <property type="entry name" value="Na+/solute_symporter_sf"/>
</dbReference>
<dbReference type="GO" id="GO:0006813">
    <property type="term" value="P:potassium ion transport"/>
    <property type="evidence" value="ECO:0007669"/>
    <property type="project" value="InterPro"/>
</dbReference>
<evidence type="ECO:0000256" key="4">
    <source>
        <dbReference type="ARBA" id="ARBA00022692"/>
    </source>
</evidence>
<dbReference type="Pfam" id="PF02254">
    <property type="entry name" value="TrkA_N"/>
    <property type="match status" value="1"/>
</dbReference>
<dbReference type="Pfam" id="PF00999">
    <property type="entry name" value="Na_H_Exchanger"/>
    <property type="match status" value="1"/>
</dbReference>
<keyword evidence="6 7" id="KW-0472">Membrane</keyword>
<dbReference type="InterPro" id="IPR036291">
    <property type="entry name" value="NAD(P)-bd_dom_sf"/>
</dbReference>
<feature type="transmembrane region" description="Helical" evidence="7">
    <location>
        <begin position="6"/>
        <end position="23"/>
    </location>
</feature>
<dbReference type="InterPro" id="IPR036721">
    <property type="entry name" value="RCK_C_sf"/>
</dbReference>
<dbReference type="GO" id="GO:0015297">
    <property type="term" value="F:antiporter activity"/>
    <property type="evidence" value="ECO:0007669"/>
    <property type="project" value="InterPro"/>
</dbReference>
<feature type="transmembrane region" description="Helical" evidence="7">
    <location>
        <begin position="51"/>
        <end position="70"/>
    </location>
</feature>
<keyword evidence="3" id="KW-0813">Transport</keyword>